<evidence type="ECO:0000256" key="9">
    <source>
        <dbReference type="ARBA" id="ARBA00023887"/>
    </source>
</evidence>
<dbReference type="InterPro" id="IPR036895">
    <property type="entry name" value="Uracil-DNA_glycosylase-like_sf"/>
</dbReference>
<evidence type="ECO:0000256" key="6">
    <source>
        <dbReference type="ARBA" id="ARBA00023014"/>
    </source>
</evidence>
<evidence type="ECO:0000256" key="8">
    <source>
        <dbReference type="ARBA" id="ARBA00023779"/>
    </source>
</evidence>
<name>A0A6J6MFF6_9ZZZZ</name>
<keyword evidence="5" id="KW-0408">Iron</keyword>
<evidence type="ECO:0000256" key="7">
    <source>
        <dbReference type="ARBA" id="ARBA00023204"/>
    </source>
</evidence>
<dbReference type="InterPro" id="IPR044147">
    <property type="entry name" value="UdgB-like"/>
</dbReference>
<dbReference type="InterPro" id="IPR005122">
    <property type="entry name" value="Uracil-DNA_glycosylase-like"/>
</dbReference>
<dbReference type="PANTHER" id="PTHR33693:SF3">
    <property type="entry name" value="TYPE-5 URACIL-DNA GLYCOSYLASE"/>
    <property type="match status" value="1"/>
</dbReference>
<dbReference type="GO" id="GO:0046872">
    <property type="term" value="F:metal ion binding"/>
    <property type="evidence" value="ECO:0007669"/>
    <property type="project" value="UniProtKB-KW"/>
</dbReference>
<dbReference type="Pfam" id="PF03167">
    <property type="entry name" value="UDG"/>
    <property type="match status" value="1"/>
</dbReference>
<keyword evidence="6" id="KW-0411">Iron-sulfur</keyword>
<dbReference type="SUPFAM" id="SSF52141">
    <property type="entry name" value="Uracil-DNA glycosylase-like"/>
    <property type="match status" value="1"/>
</dbReference>
<evidence type="ECO:0000256" key="2">
    <source>
        <dbReference type="ARBA" id="ARBA00022723"/>
    </source>
</evidence>
<evidence type="ECO:0000256" key="1">
    <source>
        <dbReference type="ARBA" id="ARBA00022485"/>
    </source>
</evidence>
<dbReference type="EMBL" id="CAEZWO010000178">
    <property type="protein sequence ID" value="CAB4672980.1"/>
    <property type="molecule type" value="Genomic_DNA"/>
</dbReference>
<keyword evidence="2" id="KW-0479">Metal-binding</keyword>
<evidence type="ECO:0000256" key="5">
    <source>
        <dbReference type="ARBA" id="ARBA00023004"/>
    </source>
</evidence>
<evidence type="ECO:0000313" key="12">
    <source>
        <dbReference type="EMBL" id="CAB4780295.1"/>
    </source>
</evidence>
<sequence>MTSSTELPGPLARAKTTNVKAVAAKVETIAQLDEAITQCNACPRLVSWREEVAIVKRKAYIDHEYWGKPISGFGSEKPRLLIVGLAPGAHGANRTGRIFTGDSSGDWLYGSLHRIGIAKIPTSTSRDDGQKLKHTRINTAVRCAPPDNKPETAERDMCAPWLKREIELTLPTVRAFVGLGSFAWSALIKILKELGHPIPTVKFGHGAEYIYSHEGVQYLLIASYHPSQQNTFTGKLTQDQLDFVLEKAGRFAHAID</sequence>
<dbReference type="GO" id="GO:0033958">
    <property type="term" value="F:DNA-deoxyinosine glycosylase activity"/>
    <property type="evidence" value="ECO:0007669"/>
    <property type="project" value="InterPro"/>
</dbReference>
<gene>
    <name evidence="11" type="ORF">UFOPK2254_01364</name>
    <name evidence="12" type="ORF">UFOPK2907_01114</name>
    <name evidence="13" type="ORF">UFOPK4401_01129</name>
</gene>
<dbReference type="EMBL" id="CAFBRB010000144">
    <property type="protein sequence ID" value="CAB5077119.1"/>
    <property type="molecule type" value="Genomic_DNA"/>
</dbReference>
<dbReference type="GO" id="GO:0051539">
    <property type="term" value="F:4 iron, 4 sulfur cluster binding"/>
    <property type="evidence" value="ECO:0007669"/>
    <property type="project" value="UniProtKB-KW"/>
</dbReference>
<feature type="domain" description="Uracil-DNA glycosylase-like" evidence="10">
    <location>
        <begin position="71"/>
        <end position="245"/>
    </location>
</feature>
<dbReference type="PANTHER" id="PTHR33693">
    <property type="entry name" value="TYPE-5 URACIL-DNA GLYCOSYLASE"/>
    <property type="match status" value="1"/>
</dbReference>
<dbReference type="GO" id="GO:0004844">
    <property type="term" value="F:uracil DNA N-glycosylase activity"/>
    <property type="evidence" value="ECO:0007669"/>
    <property type="project" value="InterPro"/>
</dbReference>
<dbReference type="Gene3D" id="3.40.470.10">
    <property type="entry name" value="Uracil-DNA glycosylase-like domain"/>
    <property type="match status" value="1"/>
</dbReference>
<dbReference type="GO" id="GO:0006284">
    <property type="term" value="P:base-excision repair"/>
    <property type="evidence" value="ECO:0007669"/>
    <property type="project" value="InterPro"/>
</dbReference>
<dbReference type="AlphaFoldDB" id="A0A6J6MFF6"/>
<proteinExistence type="inferred from homology"/>
<evidence type="ECO:0000256" key="4">
    <source>
        <dbReference type="ARBA" id="ARBA00022801"/>
    </source>
</evidence>
<accession>A0A6J6MFF6</accession>
<dbReference type="SMART" id="SM00987">
    <property type="entry name" value="UreE_C"/>
    <property type="match status" value="1"/>
</dbReference>
<dbReference type="CDD" id="cd10031">
    <property type="entry name" value="UDG-F5_TTUDGB_like"/>
    <property type="match status" value="1"/>
</dbReference>
<keyword evidence="1" id="KW-0004">4Fe-4S</keyword>
<evidence type="ECO:0000313" key="11">
    <source>
        <dbReference type="EMBL" id="CAB4672980.1"/>
    </source>
</evidence>
<dbReference type="SMART" id="SM00986">
    <property type="entry name" value="UDG"/>
    <property type="match status" value="1"/>
</dbReference>
<evidence type="ECO:0000259" key="10">
    <source>
        <dbReference type="SMART" id="SM00986"/>
    </source>
</evidence>
<evidence type="ECO:0000256" key="3">
    <source>
        <dbReference type="ARBA" id="ARBA00022763"/>
    </source>
</evidence>
<reference evidence="11" key="1">
    <citation type="submission" date="2020-05" db="EMBL/GenBank/DDBJ databases">
        <authorList>
            <person name="Chiriac C."/>
            <person name="Salcher M."/>
            <person name="Ghai R."/>
            <person name="Kavagutti S V."/>
        </authorList>
    </citation>
    <scope>NUCLEOTIDE SEQUENCE</scope>
</reference>
<keyword evidence="7" id="KW-0234">DNA repair</keyword>
<comment type="similarity">
    <text evidence="8">Belongs to the uracil-DNA glycosylase (UDG) superfamily. Type 5 (UDGb) family.</text>
</comment>
<evidence type="ECO:0000313" key="13">
    <source>
        <dbReference type="EMBL" id="CAB5077119.1"/>
    </source>
</evidence>
<keyword evidence="3" id="KW-0227">DNA damage</keyword>
<dbReference type="InterPro" id="IPR051536">
    <property type="entry name" value="UDG_Type-4/5"/>
</dbReference>
<organism evidence="11">
    <name type="scientific">freshwater metagenome</name>
    <dbReference type="NCBI Taxonomy" id="449393"/>
    <lineage>
        <taxon>unclassified sequences</taxon>
        <taxon>metagenomes</taxon>
        <taxon>ecological metagenomes</taxon>
    </lineage>
</organism>
<keyword evidence="4" id="KW-0378">Hydrolase</keyword>
<dbReference type="EMBL" id="CAEZZR010000113">
    <property type="protein sequence ID" value="CAB4780295.1"/>
    <property type="molecule type" value="Genomic_DNA"/>
</dbReference>
<protein>
    <recommendedName>
        <fullName evidence="9">Type-5 uracil-DNA glycosylase</fullName>
    </recommendedName>
</protein>